<dbReference type="InterPro" id="IPR010985">
    <property type="entry name" value="Ribbon_hlx_hlx"/>
</dbReference>
<dbReference type="PANTHER" id="PTHR36582:SF2">
    <property type="entry name" value="ANTITOXIN PARD"/>
    <property type="match status" value="1"/>
</dbReference>
<protein>
    <submittedName>
        <fullName evidence="4">Type II toxin-antitoxin system ParD family antitoxin</fullName>
    </submittedName>
</protein>
<proteinExistence type="inferred from homology"/>
<dbReference type="PANTHER" id="PTHR36582">
    <property type="entry name" value="ANTITOXIN PARD"/>
    <property type="match status" value="1"/>
</dbReference>
<dbReference type="NCBIfam" id="TIGR02606">
    <property type="entry name" value="antidote_CC2985"/>
    <property type="match status" value="1"/>
</dbReference>
<feature type="region of interest" description="Disordered" evidence="3">
    <location>
        <begin position="58"/>
        <end position="82"/>
    </location>
</feature>
<reference evidence="4" key="1">
    <citation type="submission" date="2019-07" db="EMBL/GenBank/DDBJ databases">
        <title>Toxilogical consequences of a new and cryptic species of cyanobacteria (Komarekiella delphini-convector) recovered from the epidermis of a bottlenose dolphin and 1500 ft. in the air.</title>
        <authorList>
            <person name="Brown A.O."/>
            <person name="Dvorak P."/>
            <person name="Villanueva C.D."/>
            <person name="Foss A.J."/>
            <person name="Garvey A.D."/>
            <person name="Gibson Q.A."/>
            <person name="Johansen J.R."/>
            <person name="Casamatta D.A."/>
        </authorList>
    </citation>
    <scope>NUCLEOTIDE SEQUENCE</scope>
    <source>
        <strain evidence="4">SJRDD-AB1</strain>
    </source>
</reference>
<evidence type="ECO:0000256" key="3">
    <source>
        <dbReference type="SAM" id="MobiDB-lite"/>
    </source>
</evidence>
<organism evidence="4 5">
    <name type="scientific">Komarekiella delphini-convector SJRDD-AB1</name>
    <dbReference type="NCBI Taxonomy" id="2593771"/>
    <lineage>
        <taxon>Bacteria</taxon>
        <taxon>Bacillati</taxon>
        <taxon>Cyanobacteriota</taxon>
        <taxon>Cyanophyceae</taxon>
        <taxon>Nostocales</taxon>
        <taxon>Nostocaceae</taxon>
        <taxon>Komarekiella</taxon>
        <taxon>Komarekiella delphini-convector</taxon>
    </lineage>
</organism>
<name>A0AA40T1Z0_9NOST</name>
<keyword evidence="2" id="KW-1277">Toxin-antitoxin system</keyword>
<sequence length="82" mass="9615">MNVSLTSELEHYVQEKVKSGMYYSASEVIREALRLLQERDHLQQMRLQELQKEIQAGLDSGEATPLNMQEIKAQARQRRKKK</sequence>
<evidence type="ECO:0000313" key="5">
    <source>
        <dbReference type="Proteomes" id="UP001165986"/>
    </source>
</evidence>
<dbReference type="Pfam" id="PF03693">
    <property type="entry name" value="ParD_antitoxin"/>
    <property type="match status" value="1"/>
</dbReference>
<comment type="caution">
    <text evidence="4">The sequence shown here is derived from an EMBL/GenBank/DDBJ whole genome shotgun (WGS) entry which is preliminary data.</text>
</comment>
<gene>
    <name evidence="4" type="ORF">FNW02_27300</name>
</gene>
<dbReference type="EMBL" id="VJXY01000041">
    <property type="protein sequence ID" value="MBD6619433.1"/>
    <property type="molecule type" value="Genomic_DNA"/>
</dbReference>
<dbReference type="InterPro" id="IPR022789">
    <property type="entry name" value="ParD"/>
</dbReference>
<dbReference type="SUPFAM" id="SSF47598">
    <property type="entry name" value="Ribbon-helix-helix"/>
    <property type="match status" value="1"/>
</dbReference>
<dbReference type="Proteomes" id="UP001165986">
    <property type="component" value="Unassembled WGS sequence"/>
</dbReference>
<dbReference type="CDD" id="cd22231">
    <property type="entry name" value="RHH_NikR_HicB-like"/>
    <property type="match status" value="1"/>
</dbReference>
<dbReference type="AlphaFoldDB" id="A0AA40T1Z0"/>
<evidence type="ECO:0000313" key="4">
    <source>
        <dbReference type="EMBL" id="MBD6619433.1"/>
    </source>
</evidence>
<dbReference type="GO" id="GO:0006355">
    <property type="term" value="P:regulation of DNA-templated transcription"/>
    <property type="evidence" value="ECO:0007669"/>
    <property type="project" value="InterPro"/>
</dbReference>
<evidence type="ECO:0000256" key="1">
    <source>
        <dbReference type="ARBA" id="ARBA00008580"/>
    </source>
</evidence>
<accession>A0AA40T1Z0</accession>
<dbReference type="Gene3D" id="6.10.10.120">
    <property type="entry name" value="Antitoxin ParD1-like"/>
    <property type="match status" value="1"/>
</dbReference>
<dbReference type="RefSeq" id="WP_191760632.1">
    <property type="nucleotide sequence ID" value="NZ_VJXY01000041.1"/>
</dbReference>
<dbReference type="InterPro" id="IPR038296">
    <property type="entry name" value="ParD_sf"/>
</dbReference>
<evidence type="ECO:0000256" key="2">
    <source>
        <dbReference type="ARBA" id="ARBA00022649"/>
    </source>
</evidence>
<comment type="similarity">
    <text evidence="1">Belongs to the ParD antitoxin family.</text>
</comment>
<keyword evidence="5" id="KW-1185">Reference proteome</keyword>